<gene>
    <name evidence="1" type="ORF">BDK51DRAFT_52437</name>
</gene>
<evidence type="ECO:0000313" key="2">
    <source>
        <dbReference type="Proteomes" id="UP000269721"/>
    </source>
</evidence>
<evidence type="ECO:0000313" key="1">
    <source>
        <dbReference type="EMBL" id="RKO82928.1"/>
    </source>
</evidence>
<sequence>MDPSETKPSSVAHGVIQQAMSALTAVQHDEGSLDPRLQFALHLLHQYLDLKLDEPSGGAAAGSGQKPLAADGAVEPARERRPGLCYLPAVHLVRHLRRLLADAASPPIGTRAAVGRVNRDLRAYARAGLEPRSGDHGIGKLLLVATSRECRLGKEYGSGSPTRYLCIFTTLVEPVVGHSSILPLFANLRTLQITIPYHSEFEHAIDITHLAPPLIACPFLATFRLTRGFLTELHTFDGANWASFECVVAGLEDMELLPHLALSDWASLSRMFTAIGDRLRNWVVTGIELIGTVPPGACPNLERLELIDGKHLMGEPVDADGLHIEFCSQIGRIAPAIRILVSVDSPRYPRTCSTPHALPTVEELYLDSESLDDSYDDEDENDSDDDAQYSECVETRFLSFVALRGSHLRVLDVSFSAWPTPDFVYRLARYAPELAR</sequence>
<accession>A0A4P9VXB3</accession>
<reference evidence="2" key="1">
    <citation type="journal article" date="2018" name="Nat. Microbiol.">
        <title>Leveraging single-cell genomics to expand the fungal tree of life.</title>
        <authorList>
            <person name="Ahrendt S.R."/>
            <person name="Quandt C.A."/>
            <person name="Ciobanu D."/>
            <person name="Clum A."/>
            <person name="Salamov A."/>
            <person name="Andreopoulos B."/>
            <person name="Cheng J.F."/>
            <person name="Woyke T."/>
            <person name="Pelin A."/>
            <person name="Henrissat B."/>
            <person name="Reynolds N.K."/>
            <person name="Benny G.L."/>
            <person name="Smith M.E."/>
            <person name="James T.Y."/>
            <person name="Grigoriev I.V."/>
        </authorList>
    </citation>
    <scope>NUCLEOTIDE SEQUENCE [LARGE SCALE GENOMIC DNA]</scope>
</reference>
<dbReference type="EMBL" id="ML001900">
    <property type="protein sequence ID" value="RKO82928.1"/>
    <property type="molecule type" value="Genomic_DNA"/>
</dbReference>
<dbReference type="Proteomes" id="UP000269721">
    <property type="component" value="Unassembled WGS sequence"/>
</dbReference>
<organism evidence="1 2">
    <name type="scientific">Blyttiomyces helicus</name>
    <dbReference type="NCBI Taxonomy" id="388810"/>
    <lineage>
        <taxon>Eukaryota</taxon>
        <taxon>Fungi</taxon>
        <taxon>Fungi incertae sedis</taxon>
        <taxon>Chytridiomycota</taxon>
        <taxon>Chytridiomycota incertae sedis</taxon>
        <taxon>Chytridiomycetes</taxon>
        <taxon>Chytridiomycetes incertae sedis</taxon>
        <taxon>Blyttiomyces</taxon>
    </lineage>
</organism>
<protein>
    <recommendedName>
        <fullName evidence="3">F-box domain-containing protein</fullName>
    </recommendedName>
</protein>
<feature type="non-terminal residue" evidence="1">
    <location>
        <position position="436"/>
    </location>
</feature>
<keyword evidence="2" id="KW-1185">Reference proteome</keyword>
<name>A0A4P9VXB3_9FUNG</name>
<evidence type="ECO:0008006" key="3">
    <source>
        <dbReference type="Google" id="ProtNLM"/>
    </source>
</evidence>
<dbReference type="AlphaFoldDB" id="A0A4P9VXB3"/>
<proteinExistence type="predicted"/>